<gene>
    <name evidence="5" type="ordered locus">GKP25</name>
</gene>
<evidence type="ECO:0000259" key="3">
    <source>
        <dbReference type="Pfam" id="PF00501"/>
    </source>
</evidence>
<dbReference type="PANTHER" id="PTHR43201:SF5">
    <property type="entry name" value="MEDIUM-CHAIN ACYL-COA LIGASE ACSF2, MITOCHONDRIAL"/>
    <property type="match status" value="1"/>
</dbReference>
<evidence type="ECO:0000313" key="5">
    <source>
        <dbReference type="EMBL" id="BAD74268.1"/>
    </source>
</evidence>
<dbReference type="Proteomes" id="UP000001172">
    <property type="component" value="Plasmid pHTA426"/>
</dbReference>
<protein>
    <submittedName>
        <fullName evidence="5">4-chlorobenzoyl CoA ligase</fullName>
    </submittedName>
</protein>
<organism evidence="5 6">
    <name type="scientific">Geobacillus kaustophilus (strain HTA426)</name>
    <dbReference type="NCBI Taxonomy" id="235909"/>
    <lineage>
        <taxon>Bacteria</taxon>
        <taxon>Bacillati</taxon>
        <taxon>Bacillota</taxon>
        <taxon>Bacilli</taxon>
        <taxon>Bacillales</taxon>
        <taxon>Anoxybacillaceae</taxon>
        <taxon>Geobacillus</taxon>
        <taxon>Geobacillus thermoleovorans group</taxon>
    </lineage>
</organism>
<feature type="domain" description="AMP-dependent synthetase/ligase" evidence="3">
    <location>
        <begin position="7"/>
        <end position="371"/>
    </location>
</feature>
<dbReference type="EMBL" id="AP006520">
    <property type="protein sequence ID" value="BAD74268.1"/>
    <property type="molecule type" value="Genomic_DNA"/>
</dbReference>
<dbReference type="GO" id="GO:0006631">
    <property type="term" value="P:fatty acid metabolic process"/>
    <property type="evidence" value="ECO:0007669"/>
    <property type="project" value="TreeGrafter"/>
</dbReference>
<dbReference type="RefSeq" id="WP_011229499.1">
    <property type="nucleotide sequence ID" value="NC_006509.1"/>
</dbReference>
<dbReference type="InterPro" id="IPR000873">
    <property type="entry name" value="AMP-dep_synth/lig_dom"/>
</dbReference>
<dbReference type="AlphaFoldDB" id="Q5QL42"/>
<comment type="similarity">
    <text evidence="1">Belongs to the ATP-dependent AMP-binding enzyme family.</text>
</comment>
<keyword evidence="2 5" id="KW-0436">Ligase</keyword>
<dbReference type="InterPro" id="IPR045851">
    <property type="entry name" value="AMP-bd_C_sf"/>
</dbReference>
<reference evidence="5 6" key="1">
    <citation type="journal article" date="2004" name="Nucleic Acids Res.">
        <title>Thermoadaptation trait revealed by the genome sequence of thermophilic Geobacillus kaustophilus.</title>
        <authorList>
            <person name="Takami H."/>
            <person name="Takaki Y."/>
            <person name="Chee G.J."/>
            <person name="Nishi S."/>
            <person name="Shimamura S."/>
            <person name="Suzuki H."/>
            <person name="Matsui S."/>
            <person name="Uchiyama I."/>
        </authorList>
    </citation>
    <scope>NUCLEOTIDE SEQUENCE [LARGE SCALE GENOMIC DNA]</scope>
    <source>
        <strain evidence="5 6">HTA426</strain>
        <plasmid evidence="6">Plasmid pHTA426</plasmid>
    </source>
</reference>
<dbReference type="Pfam" id="PF00501">
    <property type="entry name" value="AMP-binding"/>
    <property type="match status" value="1"/>
</dbReference>
<dbReference type="PANTHER" id="PTHR43201">
    <property type="entry name" value="ACYL-COA SYNTHETASE"/>
    <property type="match status" value="1"/>
</dbReference>
<evidence type="ECO:0000256" key="1">
    <source>
        <dbReference type="ARBA" id="ARBA00006432"/>
    </source>
</evidence>
<keyword evidence="6" id="KW-1185">Reference proteome</keyword>
<dbReference type="SUPFAM" id="SSF56801">
    <property type="entry name" value="Acetyl-CoA synthetase-like"/>
    <property type="match status" value="1"/>
</dbReference>
<geneLocation type="plasmid" evidence="5 6">
    <name>pHTA426</name>
</geneLocation>
<dbReference type="HOGENOM" id="CLU_000022_59_0_9"/>
<accession>Q5QL42</accession>
<dbReference type="Gene3D" id="3.30.300.30">
    <property type="match status" value="1"/>
</dbReference>
<dbReference type="Gene3D" id="3.40.50.12780">
    <property type="entry name" value="N-terminal domain of ligase-like"/>
    <property type="match status" value="1"/>
</dbReference>
<feature type="domain" description="AMP-binding enzyme C-terminal" evidence="4">
    <location>
        <begin position="421"/>
        <end position="497"/>
    </location>
</feature>
<evidence type="ECO:0000256" key="2">
    <source>
        <dbReference type="ARBA" id="ARBA00022598"/>
    </source>
</evidence>
<dbReference type="KEGG" id="gka:GKP25"/>
<evidence type="ECO:0000259" key="4">
    <source>
        <dbReference type="Pfam" id="PF13193"/>
    </source>
</evidence>
<evidence type="ECO:0000313" key="6">
    <source>
        <dbReference type="Proteomes" id="UP000001172"/>
    </source>
</evidence>
<sequence>MNLSIVFENAVSRCPKKVALIEGDRQYTYGELEEHVWRVASAFQRLGIRQRDRVMVLLKNRIETVVIFFALQKIGAVFAPVNPYMSFEIIKYCANDLEAKVIIYEGDGQNWIKKIMFNDRPILISLEDDSHSDLTYQELINYKREHFEEPIISDDDIALILYTSGVTGTPKGVPRSHMNEYSSTIAHIFQTRLDMGEVCLGAVPFYHTMGMRVLLSTIMLAGKLVILSDFDPIDALKSISKEKVTSLYLTPTMYHDIIHCSKLGDYELSSVNKLAYAGAKMTKALTDKCFSTFNPKHFVNHYGSTEIYTYTTCSELNEKPESAGKPGIHQNIRVVRADPFGNATIDDLVQPEEVGEIIVNMNSPEAFKGYWNRPDLTKKAIRNNWFFTGDLGFFDQAGDLYVLGRIDDMIISAGENIYPMEVEEVLTQHPQVADCAVIGEPHERWGQIVVALIVPKEPGLNAQELDRFCMQHEKLPNFKRPRKYIFVPEIKRTVTGKVLRNQTLQHEA</sequence>
<dbReference type="InterPro" id="IPR042099">
    <property type="entry name" value="ANL_N_sf"/>
</dbReference>
<dbReference type="GO" id="GO:0031956">
    <property type="term" value="F:medium-chain fatty acid-CoA ligase activity"/>
    <property type="evidence" value="ECO:0007669"/>
    <property type="project" value="TreeGrafter"/>
</dbReference>
<dbReference type="PATRIC" id="fig|235909.7.peg.26"/>
<dbReference type="eggNOG" id="COG0318">
    <property type="taxonomic scope" value="Bacteria"/>
</dbReference>
<name>Q5QL42_GEOKA</name>
<dbReference type="Pfam" id="PF13193">
    <property type="entry name" value="AMP-binding_C"/>
    <property type="match status" value="1"/>
</dbReference>
<dbReference type="InterPro" id="IPR025110">
    <property type="entry name" value="AMP-bd_C"/>
</dbReference>
<proteinExistence type="inferred from homology"/>
<keyword evidence="5" id="KW-0614">Plasmid</keyword>